<evidence type="ECO:0000313" key="7">
    <source>
        <dbReference type="EMBL" id="CAK7926304.1"/>
    </source>
</evidence>
<comment type="similarity">
    <text evidence="2">Belongs to the FUN14 family.</text>
</comment>
<feature type="transmembrane region" description="Helical" evidence="6">
    <location>
        <begin position="174"/>
        <end position="194"/>
    </location>
</feature>
<name>A0AAV1TVF0_9STRA</name>
<keyword evidence="4 6" id="KW-1133">Transmembrane helix</keyword>
<evidence type="ECO:0000256" key="6">
    <source>
        <dbReference type="SAM" id="Phobius"/>
    </source>
</evidence>
<evidence type="ECO:0000256" key="5">
    <source>
        <dbReference type="ARBA" id="ARBA00023136"/>
    </source>
</evidence>
<comment type="caution">
    <text evidence="7">The sequence shown here is derived from an EMBL/GenBank/DDBJ whole genome shotgun (WGS) entry which is preliminary data.</text>
</comment>
<dbReference type="Pfam" id="PF04930">
    <property type="entry name" value="FUN14"/>
    <property type="match status" value="1"/>
</dbReference>
<evidence type="ECO:0000256" key="1">
    <source>
        <dbReference type="ARBA" id="ARBA00004370"/>
    </source>
</evidence>
<reference evidence="7" key="1">
    <citation type="submission" date="2024-01" db="EMBL/GenBank/DDBJ databases">
        <authorList>
            <person name="Webb A."/>
        </authorList>
    </citation>
    <scope>NUCLEOTIDE SEQUENCE</scope>
    <source>
        <strain evidence="7">Pm1</strain>
    </source>
</reference>
<keyword evidence="5 6" id="KW-0472">Membrane</keyword>
<dbReference type="GO" id="GO:0000422">
    <property type="term" value="P:autophagy of mitochondrion"/>
    <property type="evidence" value="ECO:0007669"/>
    <property type="project" value="TreeGrafter"/>
</dbReference>
<organism evidence="7 8">
    <name type="scientific">Peronospora matthiolae</name>
    <dbReference type="NCBI Taxonomy" id="2874970"/>
    <lineage>
        <taxon>Eukaryota</taxon>
        <taxon>Sar</taxon>
        <taxon>Stramenopiles</taxon>
        <taxon>Oomycota</taxon>
        <taxon>Peronosporomycetes</taxon>
        <taxon>Peronosporales</taxon>
        <taxon>Peronosporaceae</taxon>
        <taxon>Peronospora</taxon>
    </lineage>
</organism>
<proteinExistence type="inferred from homology"/>
<evidence type="ECO:0000256" key="4">
    <source>
        <dbReference type="ARBA" id="ARBA00022989"/>
    </source>
</evidence>
<evidence type="ECO:0008006" key="9">
    <source>
        <dbReference type="Google" id="ProtNLM"/>
    </source>
</evidence>
<evidence type="ECO:0000256" key="2">
    <source>
        <dbReference type="ARBA" id="ARBA00009160"/>
    </source>
</evidence>
<comment type="subcellular location">
    <subcellularLocation>
        <location evidence="1">Membrane</location>
    </subcellularLocation>
</comment>
<accession>A0AAV1TVF0</accession>
<sequence>MLRLARTRHRALFLWQQGRYINDTSCIAQCKCYSKTVKPRSTFAGNSNSRFYGISGLCPTWHQATHDHTKSNYSAATLAAGACGVLGCMEEQHPATCAATKGSSDEDPFEKSKKKMQEISTLAIVQLVALFPDDDGNVKKKVDAFLASGKGGQISWGFFTGACAGFALKKASKLGVAAIGALFVLLQCACYSGYVNVDVKKLKRDFEQYVGINQDGGLDTKDVDYMYKSVMEALETRLPAGSGFAVGFVLGFRSG</sequence>
<gene>
    <name evidence="7" type="ORF">PM001_LOCUS11454</name>
</gene>
<dbReference type="InterPro" id="IPR007014">
    <property type="entry name" value="FUN14"/>
</dbReference>
<dbReference type="Proteomes" id="UP001162060">
    <property type="component" value="Unassembled WGS sequence"/>
</dbReference>
<protein>
    <recommendedName>
        <fullName evidence="9">FUN14 family protein</fullName>
    </recommendedName>
</protein>
<dbReference type="EMBL" id="CAKLBY020000097">
    <property type="protein sequence ID" value="CAK7926304.1"/>
    <property type="molecule type" value="Genomic_DNA"/>
</dbReference>
<dbReference type="PANTHER" id="PTHR21346">
    <property type="entry name" value="FUN14 DOMAIN CONTAINING"/>
    <property type="match status" value="1"/>
</dbReference>
<evidence type="ECO:0000256" key="3">
    <source>
        <dbReference type="ARBA" id="ARBA00022692"/>
    </source>
</evidence>
<keyword evidence="3 6" id="KW-0812">Transmembrane</keyword>
<dbReference type="PANTHER" id="PTHR21346:SF0">
    <property type="entry name" value="RE45833P"/>
    <property type="match status" value="1"/>
</dbReference>
<evidence type="ECO:0000313" key="8">
    <source>
        <dbReference type="Proteomes" id="UP001162060"/>
    </source>
</evidence>
<dbReference type="GO" id="GO:0005741">
    <property type="term" value="C:mitochondrial outer membrane"/>
    <property type="evidence" value="ECO:0007669"/>
    <property type="project" value="TreeGrafter"/>
</dbReference>
<dbReference type="AlphaFoldDB" id="A0AAV1TVF0"/>